<comment type="caution">
    <text evidence="2">The sequence shown here is derived from an EMBL/GenBank/DDBJ whole genome shotgun (WGS) entry which is preliminary data.</text>
</comment>
<dbReference type="Proteomes" id="UP000663846">
    <property type="component" value="Unassembled WGS sequence"/>
</dbReference>
<evidence type="ECO:0000313" key="2">
    <source>
        <dbReference type="EMBL" id="CAE6336886.1"/>
    </source>
</evidence>
<dbReference type="AlphaFoldDB" id="A0A8H2W675"/>
<feature type="region of interest" description="Disordered" evidence="1">
    <location>
        <begin position="391"/>
        <end position="438"/>
    </location>
</feature>
<feature type="compositionally biased region" description="Polar residues" evidence="1">
    <location>
        <begin position="54"/>
        <end position="74"/>
    </location>
</feature>
<dbReference type="OrthoDB" id="10007170at2759"/>
<feature type="region of interest" description="Disordered" evidence="1">
    <location>
        <begin position="46"/>
        <end position="75"/>
    </location>
</feature>
<feature type="compositionally biased region" description="Low complexity" evidence="1">
    <location>
        <begin position="408"/>
        <end position="438"/>
    </location>
</feature>
<organism evidence="2 3">
    <name type="scientific">Rhizoctonia solani</name>
    <dbReference type="NCBI Taxonomy" id="456999"/>
    <lineage>
        <taxon>Eukaryota</taxon>
        <taxon>Fungi</taxon>
        <taxon>Dikarya</taxon>
        <taxon>Basidiomycota</taxon>
        <taxon>Agaricomycotina</taxon>
        <taxon>Agaricomycetes</taxon>
        <taxon>Cantharellales</taxon>
        <taxon>Ceratobasidiaceae</taxon>
        <taxon>Rhizoctonia</taxon>
    </lineage>
</organism>
<reference evidence="2" key="1">
    <citation type="submission" date="2021-01" db="EMBL/GenBank/DDBJ databases">
        <authorList>
            <person name="Kaushik A."/>
        </authorList>
    </citation>
    <scope>NUCLEOTIDE SEQUENCE</scope>
    <source>
        <strain evidence="2">AG1-1C</strain>
    </source>
</reference>
<sequence>MTNYFDLTDYTKFGYLSNFPDTTPALDWAPGLAPASNFVDGALPLGNDSGRDISPTSNLATRSDISPQTPTDNHAQAGLGVSVQQYSDMGCSSPAIDLFNPRSFPCEDSVIPQEHFKHLTEIVPSNYLVDLVNVNTWADWQILLNKIEGPCGDPWSVVAQENLAHPQLPTIAVSQTSPSLVVPQPLKHQGSLQAIYSALSSSPFTFDQLPAYNVLDNGETYDDTTWANMYPSNSISDTSIGDQVHFTTWESPAKLPFPALGNTEADFDQLPGLDIVPQTGHMAVPLATYGSLSAPVLHNPMSIGYTGYIPAFKGSLNNSIAQLAPASKVLPEPAVATESQAYLTANNPSPTEEDDYPYFPLQKTFIPSNPASSPFVLGRLKRNYEDHMDTSITVSKRIKATRGSHSNSAIPRSSTRRPSPTSTPTAAESSSSSHLASGTSEISVIPVGDYRESLMGIGERYYSLGPGHPTKNNRNRVVPKSNPAIRNYVCRYICPSMNNACWMLSSNQDPDWRTEISKRVDKGFFSRHEAECLRHLAMHRYDEWIKCLRNWSRMDGDGRATQWDDERIDEQIIKDIEQPDTQLWYPSERKNRNPQLMIEWLKASRKSNGYNKKEIN</sequence>
<dbReference type="EMBL" id="CAJMWS010000014">
    <property type="protein sequence ID" value="CAE6336886.1"/>
    <property type="molecule type" value="Genomic_DNA"/>
</dbReference>
<evidence type="ECO:0000313" key="3">
    <source>
        <dbReference type="Proteomes" id="UP000663846"/>
    </source>
</evidence>
<gene>
    <name evidence="2" type="ORF">RDB_LOCUS1217</name>
</gene>
<proteinExistence type="predicted"/>
<name>A0A8H2W675_9AGAM</name>
<protein>
    <submittedName>
        <fullName evidence="2">Uncharacterized protein</fullName>
    </submittedName>
</protein>
<evidence type="ECO:0000256" key="1">
    <source>
        <dbReference type="SAM" id="MobiDB-lite"/>
    </source>
</evidence>
<accession>A0A8H2W675</accession>